<evidence type="ECO:0000313" key="2">
    <source>
        <dbReference type="EMBL" id="NEN79418.1"/>
    </source>
</evidence>
<feature type="transmembrane region" description="Helical" evidence="1">
    <location>
        <begin position="19"/>
        <end position="39"/>
    </location>
</feature>
<keyword evidence="1" id="KW-0812">Transmembrane</keyword>
<keyword evidence="3" id="KW-1185">Reference proteome</keyword>
<reference evidence="2 3" key="1">
    <citation type="journal article" date="2014" name="Int. J. Syst. Evol. Microbiol.">
        <title>Nocardioides zeae sp. nov., isolated from the stem of Zea mays.</title>
        <authorList>
            <person name="Glaeser S.P."/>
            <person name="McInroy J.A."/>
            <person name="Busse H.J."/>
            <person name="Kampfer P."/>
        </authorList>
    </citation>
    <scope>NUCLEOTIDE SEQUENCE [LARGE SCALE GENOMIC DNA]</scope>
    <source>
        <strain evidence="2 3">JCM 30728</strain>
    </source>
</reference>
<dbReference type="AlphaFoldDB" id="A0A6P0HL65"/>
<dbReference type="Proteomes" id="UP000468687">
    <property type="component" value="Unassembled WGS sequence"/>
</dbReference>
<dbReference type="RefSeq" id="WP_163772947.1">
    <property type="nucleotide sequence ID" value="NZ_JAAGXA010000009.1"/>
</dbReference>
<gene>
    <name evidence="2" type="ORF">G3T38_14130</name>
</gene>
<comment type="caution">
    <text evidence="2">The sequence shown here is derived from an EMBL/GenBank/DDBJ whole genome shotgun (WGS) entry which is preliminary data.</text>
</comment>
<evidence type="ECO:0000313" key="3">
    <source>
        <dbReference type="Proteomes" id="UP000468687"/>
    </source>
</evidence>
<accession>A0A6P0HL65</accession>
<evidence type="ECO:0000256" key="1">
    <source>
        <dbReference type="SAM" id="Phobius"/>
    </source>
</evidence>
<feature type="transmembrane region" description="Helical" evidence="1">
    <location>
        <begin position="92"/>
        <end position="115"/>
    </location>
</feature>
<keyword evidence="1" id="KW-1133">Transmembrane helix</keyword>
<organism evidence="2 3">
    <name type="scientific">Nocardioides zeae</name>
    <dbReference type="NCBI Taxonomy" id="1457234"/>
    <lineage>
        <taxon>Bacteria</taxon>
        <taxon>Bacillati</taxon>
        <taxon>Actinomycetota</taxon>
        <taxon>Actinomycetes</taxon>
        <taxon>Propionibacteriales</taxon>
        <taxon>Nocardioidaceae</taxon>
        <taxon>Nocardioides</taxon>
    </lineage>
</organism>
<feature type="transmembrane region" description="Helical" evidence="1">
    <location>
        <begin position="135"/>
        <end position="159"/>
    </location>
</feature>
<dbReference type="InterPro" id="IPR019051">
    <property type="entry name" value="Trp_biosyn_TM_oprn/chp"/>
</dbReference>
<feature type="transmembrane region" description="Helical" evidence="1">
    <location>
        <begin position="67"/>
        <end position="85"/>
    </location>
</feature>
<dbReference type="EMBL" id="JAAGXA010000009">
    <property type="protein sequence ID" value="NEN79418.1"/>
    <property type="molecule type" value="Genomic_DNA"/>
</dbReference>
<proteinExistence type="predicted"/>
<protein>
    <submittedName>
        <fullName evidence="2">Trp biosynthesis-associated membrane protein</fullName>
    </submittedName>
</protein>
<name>A0A6P0HL65_9ACTN</name>
<sequence>MTGETGGGVHGRRRTFGPVVLLGLASSGLVAFAGTRAWVDTGGATGGVNGLGQSGMATTADLGTSPLAGALGLVLLACWGVVLVTRRWFRRAVAVLATVTAVGVVATVVTAARTLPDDVAAELASTGQAVDPTLGPWLFVTGAAAVVAVLAAAAAVRLAPAWPEMGARYDAPADATEAAAVEQPRTSLDLWKALDEGHDPTR</sequence>
<keyword evidence="1" id="KW-0472">Membrane</keyword>
<dbReference type="Pfam" id="PF09534">
    <property type="entry name" value="Trp_oprn_chp"/>
    <property type="match status" value="1"/>
</dbReference>